<gene>
    <name evidence="2" type="ORF">Zmor_005568</name>
</gene>
<dbReference type="EMBL" id="JALNTZ010000002">
    <property type="protein sequence ID" value="KAJ3661157.1"/>
    <property type="molecule type" value="Genomic_DNA"/>
</dbReference>
<evidence type="ECO:0000313" key="2">
    <source>
        <dbReference type="EMBL" id="KAJ3661157.1"/>
    </source>
</evidence>
<dbReference type="Gene3D" id="1.25.40.180">
    <property type="match status" value="1"/>
</dbReference>
<dbReference type="PANTHER" id="PTHR23254:SF15">
    <property type="entry name" value="POLYADENYLATE-BINDING PROTEIN-INTERACTING PROTEIN 1"/>
    <property type="match status" value="1"/>
</dbReference>
<feature type="compositionally biased region" description="Polar residues" evidence="1">
    <location>
        <begin position="108"/>
        <end position="118"/>
    </location>
</feature>
<dbReference type="SUPFAM" id="SSF48371">
    <property type="entry name" value="ARM repeat"/>
    <property type="match status" value="1"/>
</dbReference>
<dbReference type="GO" id="GO:0006446">
    <property type="term" value="P:regulation of translational initiation"/>
    <property type="evidence" value="ECO:0007669"/>
    <property type="project" value="TreeGrafter"/>
</dbReference>
<keyword evidence="3" id="KW-1185">Reference proteome</keyword>
<evidence type="ECO:0000256" key="1">
    <source>
        <dbReference type="SAM" id="MobiDB-lite"/>
    </source>
</evidence>
<name>A0AA38IQ27_9CUCU</name>
<dbReference type="InterPro" id="IPR051367">
    <property type="entry name" value="mRNA_TranslReg/HistoneTransl"/>
</dbReference>
<dbReference type="Proteomes" id="UP001168821">
    <property type="component" value="Unassembled WGS sequence"/>
</dbReference>
<feature type="region of interest" description="Disordered" evidence="1">
    <location>
        <begin position="1"/>
        <end position="63"/>
    </location>
</feature>
<dbReference type="PANTHER" id="PTHR23254">
    <property type="entry name" value="EIF4G DOMAIN PROTEIN"/>
    <property type="match status" value="1"/>
</dbReference>
<organism evidence="2 3">
    <name type="scientific">Zophobas morio</name>
    <dbReference type="NCBI Taxonomy" id="2755281"/>
    <lineage>
        <taxon>Eukaryota</taxon>
        <taxon>Metazoa</taxon>
        <taxon>Ecdysozoa</taxon>
        <taxon>Arthropoda</taxon>
        <taxon>Hexapoda</taxon>
        <taxon>Insecta</taxon>
        <taxon>Pterygota</taxon>
        <taxon>Neoptera</taxon>
        <taxon>Endopterygota</taxon>
        <taxon>Coleoptera</taxon>
        <taxon>Polyphaga</taxon>
        <taxon>Cucujiformia</taxon>
        <taxon>Tenebrionidae</taxon>
        <taxon>Zophobas</taxon>
    </lineage>
</organism>
<dbReference type="GO" id="GO:0008494">
    <property type="term" value="F:translation activator activity"/>
    <property type="evidence" value="ECO:0007669"/>
    <property type="project" value="TreeGrafter"/>
</dbReference>
<feature type="region of interest" description="Disordered" evidence="1">
    <location>
        <begin position="86"/>
        <end position="120"/>
    </location>
</feature>
<proteinExistence type="predicted"/>
<accession>A0AA38IQ27</accession>
<reference evidence="2" key="1">
    <citation type="journal article" date="2023" name="G3 (Bethesda)">
        <title>Whole genome assemblies of Zophobas morio and Tenebrio molitor.</title>
        <authorList>
            <person name="Kaur S."/>
            <person name="Stinson S.A."/>
            <person name="diCenzo G.C."/>
        </authorList>
    </citation>
    <scope>NUCLEOTIDE SEQUENCE</scope>
    <source>
        <strain evidence="2">QUZm001</strain>
    </source>
</reference>
<feature type="compositionally biased region" description="Low complexity" evidence="1">
    <location>
        <begin position="86"/>
        <end position="96"/>
    </location>
</feature>
<protein>
    <recommendedName>
        <fullName evidence="4">Polyadenylate-binding protein-interacting protein 1</fullName>
    </recommendedName>
</protein>
<dbReference type="AlphaFoldDB" id="A0AA38IQ27"/>
<comment type="caution">
    <text evidence="2">The sequence shown here is derived from an EMBL/GenBank/DDBJ whole genome shotgun (WGS) entry which is preliminary data.</text>
</comment>
<sequence>MDNKPQQLWDGKREAPKGLRLPNTPPSRLLEESKSPAATPGNAKKSSNLPPQKQDVKTSKSRLSADAPEFFPSYYQSLSTVNATPANATPANSASSIQNRLKKHKVTDSNSAQQSLTDSVDDFVGSPDDIRLNHLIDTLTKDPGQFSDLLDIFMDTLCPYFGDVLVLSRAAQLLVQQAINHPSFRYSAAKLCCFIEQYCPEFRAELHLTCQKELSNNLNKSGLLLFVAELYTQLHHENIYGNYLIDAYKHLLQIGGNDNVKCICQALKLTGYSLELYNKKALDEVFTKLIEVQPTVTGTAASLINSVINLRSSQWGHTSPTNTNSNSETENPFWNEAPPHTVFYNTDGSKFTSEENEFLAANINSTDEYLTDASDPDELYDPEPEMDEEIQAAFKEFVKLSNR</sequence>
<evidence type="ECO:0000313" key="3">
    <source>
        <dbReference type="Proteomes" id="UP001168821"/>
    </source>
</evidence>
<feature type="compositionally biased region" description="Low complexity" evidence="1">
    <location>
        <begin position="318"/>
        <end position="332"/>
    </location>
</feature>
<evidence type="ECO:0008006" key="4">
    <source>
        <dbReference type="Google" id="ProtNLM"/>
    </source>
</evidence>
<feature type="region of interest" description="Disordered" evidence="1">
    <location>
        <begin position="315"/>
        <end position="337"/>
    </location>
</feature>
<dbReference type="InterPro" id="IPR016024">
    <property type="entry name" value="ARM-type_fold"/>
</dbReference>